<organism evidence="1 2">
    <name type="scientific">Candidatus Kaiserbacteria bacterium CG10_big_fil_rev_8_21_14_0_10_49_17</name>
    <dbReference type="NCBI Taxonomy" id="1974609"/>
    <lineage>
        <taxon>Bacteria</taxon>
        <taxon>Candidatus Kaiseribacteriota</taxon>
    </lineage>
</organism>
<evidence type="ECO:0000313" key="1">
    <source>
        <dbReference type="EMBL" id="PIT90935.1"/>
    </source>
</evidence>
<sequence>METLSKLFGSQARVKILRLFLFNAEEYFQAVDVRERTRVTMPKVRGELKMLENIKMIKRRSFYKEIEYADGTVGKKRSWGYILNPDFEYLNALRNFLVNSTPLAQNDLAKRLAPAGALKLIVVAGVFIQDLDSRVDVLLVGDNLNMRRLETIMRTIETEIGRELRYAVFPTKEFRYRLNVYDKLVRDVLDFPHQTIMDRLGAWQPSRKQVEESAQ</sequence>
<evidence type="ECO:0000313" key="2">
    <source>
        <dbReference type="Proteomes" id="UP000228809"/>
    </source>
</evidence>
<dbReference type="Proteomes" id="UP000228809">
    <property type="component" value="Unassembled WGS sequence"/>
</dbReference>
<comment type="caution">
    <text evidence="1">The sequence shown here is derived from an EMBL/GenBank/DDBJ whole genome shotgun (WGS) entry which is preliminary data.</text>
</comment>
<protein>
    <recommendedName>
        <fullName evidence="3">Transcriptional regulator</fullName>
    </recommendedName>
</protein>
<evidence type="ECO:0008006" key="3">
    <source>
        <dbReference type="Google" id="ProtNLM"/>
    </source>
</evidence>
<accession>A0A2M6WDW7</accession>
<dbReference type="EMBL" id="PFBJ01000018">
    <property type="protein sequence ID" value="PIT90935.1"/>
    <property type="molecule type" value="Genomic_DNA"/>
</dbReference>
<reference evidence="2" key="1">
    <citation type="submission" date="2017-09" db="EMBL/GenBank/DDBJ databases">
        <title>Depth-based differentiation of microbial function through sediment-hosted aquifers and enrichment of novel symbionts in the deep terrestrial subsurface.</title>
        <authorList>
            <person name="Probst A.J."/>
            <person name="Ladd B."/>
            <person name="Jarett J.K."/>
            <person name="Geller-Mcgrath D.E."/>
            <person name="Sieber C.M.K."/>
            <person name="Emerson J.B."/>
            <person name="Anantharaman K."/>
            <person name="Thomas B.C."/>
            <person name="Malmstrom R."/>
            <person name="Stieglmeier M."/>
            <person name="Klingl A."/>
            <person name="Woyke T."/>
            <person name="Ryan C.M."/>
            <person name="Banfield J.F."/>
        </authorList>
    </citation>
    <scope>NUCLEOTIDE SEQUENCE [LARGE SCALE GENOMIC DNA]</scope>
</reference>
<dbReference type="AlphaFoldDB" id="A0A2M6WDW7"/>
<proteinExistence type="predicted"/>
<name>A0A2M6WDW7_9BACT</name>
<gene>
    <name evidence="1" type="ORF">COU17_03195</name>
</gene>